<feature type="compositionally biased region" description="Basic and acidic residues" evidence="3">
    <location>
        <begin position="361"/>
        <end position="370"/>
    </location>
</feature>
<comment type="caution">
    <text evidence="5">The sequence shown here is derived from an EMBL/GenBank/DDBJ whole genome shotgun (WGS) entry which is preliminary data.</text>
</comment>
<organism evidence="5 6">
    <name type="scientific">Exophiala aquamarina CBS 119918</name>
    <dbReference type="NCBI Taxonomy" id="1182545"/>
    <lineage>
        <taxon>Eukaryota</taxon>
        <taxon>Fungi</taxon>
        <taxon>Dikarya</taxon>
        <taxon>Ascomycota</taxon>
        <taxon>Pezizomycotina</taxon>
        <taxon>Eurotiomycetes</taxon>
        <taxon>Chaetothyriomycetidae</taxon>
        <taxon>Chaetothyriales</taxon>
        <taxon>Herpotrichiellaceae</taxon>
        <taxon>Exophiala</taxon>
    </lineage>
</organism>
<dbReference type="Gene3D" id="1.20.1250.20">
    <property type="entry name" value="MFS general substrate transporter like domains"/>
    <property type="match status" value="2"/>
</dbReference>
<dbReference type="STRING" id="1182545.A0A072PQT1"/>
<dbReference type="AlphaFoldDB" id="A0A072PQT1"/>
<dbReference type="HOGENOM" id="CLU_028452_3_1_1"/>
<dbReference type="RefSeq" id="XP_013264811.1">
    <property type="nucleotide sequence ID" value="XM_013409357.1"/>
</dbReference>
<dbReference type="GO" id="GO:0005886">
    <property type="term" value="C:plasma membrane"/>
    <property type="evidence" value="ECO:0007669"/>
    <property type="project" value="UniProtKB-SubCell"/>
</dbReference>
<dbReference type="GO" id="GO:0022857">
    <property type="term" value="F:transmembrane transporter activity"/>
    <property type="evidence" value="ECO:0007669"/>
    <property type="project" value="InterPro"/>
</dbReference>
<keyword evidence="2" id="KW-1003">Cell membrane</keyword>
<feature type="transmembrane region" description="Helical" evidence="4">
    <location>
        <begin position="147"/>
        <end position="171"/>
    </location>
</feature>
<gene>
    <name evidence="5" type="ORF">A1O9_00193</name>
</gene>
<dbReference type="GeneID" id="25275145"/>
<evidence type="ECO:0000313" key="6">
    <source>
        <dbReference type="Proteomes" id="UP000027920"/>
    </source>
</evidence>
<proteinExistence type="predicted"/>
<dbReference type="InterPro" id="IPR050375">
    <property type="entry name" value="MFS_TsgA-like"/>
</dbReference>
<keyword evidence="4" id="KW-0812">Transmembrane</keyword>
<feature type="transmembrane region" description="Helical" evidence="4">
    <location>
        <begin position="274"/>
        <end position="295"/>
    </location>
</feature>
<dbReference type="InterPro" id="IPR011701">
    <property type="entry name" value="MFS"/>
</dbReference>
<feature type="transmembrane region" description="Helical" evidence="4">
    <location>
        <begin position="215"/>
        <end position="234"/>
    </location>
</feature>
<comment type="subcellular location">
    <subcellularLocation>
        <location evidence="1">Cell inner membrane</location>
        <topology evidence="1">Multi-pass membrane protein</topology>
    </subcellularLocation>
</comment>
<sequence>MTGLAVLAVGCLLFWPSGVKKSFGGFCGSMFVVGAGLSTLETAADPFLAICGPPRYSEVRLNLAQAVQGVGSFVAPLLASRVFFAHTVNNDQGLKNVQWTYLGVACFVGLLIILFFLAPFPEITDADMHHQEHAIAEYNPGPLRKQWTLFLGVWCQFCYVGAQVAVAGYFINFIKETGRSAATASDLLAAAQGIYAANRFIAGFLMMIPAVKPRYMLALYLSMCCVLALVAALTRGSTSVAFLMLVFVFESCCFATIFTMSLRGLGKHTKRGGSWLVAAISGGTVWPSMTGAVVTARNAHIAMLIPMTGFIVAMVFPIYVNVYQKGRMDTHRATEVGLFQPTEKELELERNQSTSEPQPVEIREDGSNLK</sequence>
<dbReference type="PANTHER" id="PTHR43702:SF5">
    <property type="entry name" value="MAJOR FACILITATOR SUPERFAMILY (MFS) PROFILE DOMAIN-CONTAINING PROTEIN"/>
    <property type="match status" value="1"/>
</dbReference>
<dbReference type="EMBL" id="AMGV01000001">
    <property type="protein sequence ID" value="KEF62221.1"/>
    <property type="molecule type" value="Genomic_DNA"/>
</dbReference>
<feature type="transmembrane region" description="Helical" evidence="4">
    <location>
        <begin position="301"/>
        <end position="322"/>
    </location>
</feature>
<dbReference type="Pfam" id="PF07690">
    <property type="entry name" value="MFS_1"/>
    <property type="match status" value="1"/>
</dbReference>
<dbReference type="VEuPathDB" id="FungiDB:A1O9_00193"/>
<keyword evidence="4" id="KW-0472">Membrane</keyword>
<feature type="transmembrane region" description="Helical" evidence="4">
    <location>
        <begin position="63"/>
        <end position="84"/>
    </location>
</feature>
<dbReference type="InterPro" id="IPR036259">
    <property type="entry name" value="MFS_trans_sf"/>
</dbReference>
<name>A0A072PQT1_9EURO</name>
<keyword evidence="6" id="KW-1185">Reference proteome</keyword>
<dbReference type="Proteomes" id="UP000027920">
    <property type="component" value="Unassembled WGS sequence"/>
</dbReference>
<evidence type="ECO:0000256" key="1">
    <source>
        <dbReference type="ARBA" id="ARBA00004429"/>
    </source>
</evidence>
<keyword evidence="4" id="KW-1133">Transmembrane helix</keyword>
<feature type="transmembrane region" description="Helical" evidence="4">
    <location>
        <begin position="96"/>
        <end position="118"/>
    </location>
</feature>
<evidence type="ECO:0000313" key="5">
    <source>
        <dbReference type="EMBL" id="KEF62221.1"/>
    </source>
</evidence>
<feature type="transmembrane region" description="Helical" evidence="4">
    <location>
        <begin position="240"/>
        <end position="262"/>
    </location>
</feature>
<reference evidence="5 6" key="1">
    <citation type="submission" date="2013-03" db="EMBL/GenBank/DDBJ databases">
        <title>The Genome Sequence of Exophiala aquamarina CBS 119918.</title>
        <authorList>
            <consortium name="The Broad Institute Genomics Platform"/>
            <person name="Cuomo C."/>
            <person name="de Hoog S."/>
            <person name="Gorbushina A."/>
            <person name="Walker B."/>
            <person name="Young S.K."/>
            <person name="Zeng Q."/>
            <person name="Gargeya S."/>
            <person name="Fitzgerald M."/>
            <person name="Haas B."/>
            <person name="Abouelleil A."/>
            <person name="Allen A.W."/>
            <person name="Alvarado L."/>
            <person name="Arachchi H.M."/>
            <person name="Berlin A.M."/>
            <person name="Chapman S.B."/>
            <person name="Gainer-Dewar J."/>
            <person name="Goldberg J."/>
            <person name="Griggs A."/>
            <person name="Gujja S."/>
            <person name="Hansen M."/>
            <person name="Howarth C."/>
            <person name="Imamovic A."/>
            <person name="Ireland A."/>
            <person name="Larimer J."/>
            <person name="McCowan C."/>
            <person name="Murphy C."/>
            <person name="Pearson M."/>
            <person name="Poon T.W."/>
            <person name="Priest M."/>
            <person name="Roberts A."/>
            <person name="Saif S."/>
            <person name="Shea T."/>
            <person name="Sisk P."/>
            <person name="Sykes S."/>
            <person name="Wortman J."/>
            <person name="Nusbaum C."/>
            <person name="Birren B."/>
        </authorList>
    </citation>
    <scope>NUCLEOTIDE SEQUENCE [LARGE SCALE GENOMIC DNA]</scope>
    <source>
        <strain evidence="5 6">CBS 119918</strain>
    </source>
</reference>
<dbReference type="OrthoDB" id="546893at2759"/>
<dbReference type="PANTHER" id="PTHR43702">
    <property type="entry name" value="L-FUCOSE-PROTON SYMPORTER"/>
    <property type="match status" value="1"/>
</dbReference>
<evidence type="ECO:0000256" key="2">
    <source>
        <dbReference type="ARBA" id="ARBA00022475"/>
    </source>
</evidence>
<feature type="region of interest" description="Disordered" evidence="3">
    <location>
        <begin position="344"/>
        <end position="370"/>
    </location>
</feature>
<protein>
    <submittedName>
        <fullName evidence="5">MFS transporter, FHS family, L-fucose permease</fullName>
    </submittedName>
</protein>
<dbReference type="SUPFAM" id="SSF103473">
    <property type="entry name" value="MFS general substrate transporter"/>
    <property type="match status" value="1"/>
</dbReference>
<accession>A0A072PQT1</accession>
<evidence type="ECO:0000256" key="3">
    <source>
        <dbReference type="SAM" id="MobiDB-lite"/>
    </source>
</evidence>
<evidence type="ECO:0000256" key="4">
    <source>
        <dbReference type="SAM" id="Phobius"/>
    </source>
</evidence>